<dbReference type="Gene3D" id="3.90.1410.10">
    <property type="entry name" value="set domain protein methyltransferase, domain 1"/>
    <property type="match status" value="1"/>
</dbReference>
<gene>
    <name evidence="1" type="ORF">TrRE_jg9733</name>
</gene>
<accession>A0A9W7L1Y2</accession>
<protein>
    <recommendedName>
        <fullName evidence="3">SET domain-containing protein</fullName>
    </recommendedName>
</protein>
<dbReference type="EMBL" id="BRXZ01008061">
    <property type="protein sequence ID" value="GMI20666.1"/>
    <property type="molecule type" value="Genomic_DNA"/>
</dbReference>
<dbReference type="SUPFAM" id="SSF82199">
    <property type="entry name" value="SET domain"/>
    <property type="match status" value="1"/>
</dbReference>
<proteinExistence type="predicted"/>
<dbReference type="Proteomes" id="UP001165082">
    <property type="component" value="Unassembled WGS sequence"/>
</dbReference>
<dbReference type="AlphaFoldDB" id="A0A9W7L1Y2"/>
<dbReference type="InterPro" id="IPR046341">
    <property type="entry name" value="SET_dom_sf"/>
</dbReference>
<keyword evidence="2" id="KW-1185">Reference proteome</keyword>
<sequence>MFTSLGDKDVLHYMKDEEIHVLSPVAELMNFGSGGGCIECEGWYAERGLSDPETMSFVCKITCPIKKGEEVKYWYNDDCKQGFARVYGFVPSEVEDCYARDAKMSIVPSLPPRSTLSPSEKIAQGNAALERAKTELGIEHYFEAAHFDYSGLGGPEKLLGVKAAKDMRGNGDIIVKVPYTSLWTWTAVEDDPVLKVAIGSESKTFKTATEWLEGEMESFDAWMLPLLLLYHLGLGEKSKFHNYIEYIFDTDLESFPIFMSNDKMDEWYPPTEFPKLKDETMEDRKWAWEFYDKILEPLSEEHPEIFGKEVTHKGKPIASFDSYAWASNMVASRYWGANFGDYPSGQLVPKRENDAVSHLAPVAELMNFGKGGGCIKCTGEYASSWVSGFGSEGSMTYDQMSFVCRAYCPIKKGEEVKYWYNDDCKQTFVRTYGFSTPAHRDCVH</sequence>
<dbReference type="InterPro" id="IPR050600">
    <property type="entry name" value="SETD3_SETD6_MTase"/>
</dbReference>
<dbReference type="PANTHER" id="PTHR13271">
    <property type="entry name" value="UNCHARACTERIZED PUTATIVE METHYLTRANSFERASE"/>
    <property type="match status" value="1"/>
</dbReference>
<evidence type="ECO:0000313" key="1">
    <source>
        <dbReference type="EMBL" id="GMI20666.1"/>
    </source>
</evidence>
<dbReference type="PANTHER" id="PTHR13271:SF151">
    <property type="entry name" value="SET DOMAIN-CONTAINING PROTEIN 4"/>
    <property type="match status" value="1"/>
</dbReference>
<dbReference type="OrthoDB" id="47230at2759"/>
<dbReference type="GO" id="GO:0016279">
    <property type="term" value="F:protein-lysine N-methyltransferase activity"/>
    <property type="evidence" value="ECO:0007669"/>
    <property type="project" value="TreeGrafter"/>
</dbReference>
<evidence type="ECO:0008006" key="3">
    <source>
        <dbReference type="Google" id="ProtNLM"/>
    </source>
</evidence>
<organism evidence="1 2">
    <name type="scientific">Triparma retinervis</name>
    <dbReference type="NCBI Taxonomy" id="2557542"/>
    <lineage>
        <taxon>Eukaryota</taxon>
        <taxon>Sar</taxon>
        <taxon>Stramenopiles</taxon>
        <taxon>Ochrophyta</taxon>
        <taxon>Bolidophyceae</taxon>
        <taxon>Parmales</taxon>
        <taxon>Triparmaceae</taxon>
        <taxon>Triparma</taxon>
    </lineage>
</organism>
<evidence type="ECO:0000313" key="2">
    <source>
        <dbReference type="Proteomes" id="UP001165082"/>
    </source>
</evidence>
<comment type="caution">
    <text evidence="1">The sequence shown here is derived from an EMBL/GenBank/DDBJ whole genome shotgun (WGS) entry which is preliminary data.</text>
</comment>
<dbReference type="CDD" id="cd10527">
    <property type="entry name" value="SET_LSMT"/>
    <property type="match status" value="1"/>
</dbReference>
<reference evidence="1" key="1">
    <citation type="submission" date="2022-07" db="EMBL/GenBank/DDBJ databases">
        <title>Genome analysis of Parmales, a sister group of diatoms, reveals the evolutionary specialization of diatoms from phago-mixotrophs to photoautotrophs.</title>
        <authorList>
            <person name="Ban H."/>
            <person name="Sato S."/>
            <person name="Yoshikawa S."/>
            <person name="Kazumasa Y."/>
            <person name="Nakamura Y."/>
            <person name="Ichinomiya M."/>
            <person name="Saitoh K."/>
            <person name="Sato N."/>
            <person name="Blanc-Mathieu R."/>
            <person name="Endo H."/>
            <person name="Kuwata A."/>
            <person name="Ogata H."/>
        </authorList>
    </citation>
    <scope>NUCLEOTIDE SEQUENCE</scope>
</reference>
<name>A0A9W7L1Y2_9STRA</name>